<evidence type="ECO:0000256" key="3">
    <source>
        <dbReference type="ARBA" id="ARBA00022664"/>
    </source>
</evidence>
<dbReference type="Proteomes" id="UP001189429">
    <property type="component" value="Unassembled WGS sequence"/>
</dbReference>
<protein>
    <recommendedName>
        <fullName evidence="7">Pre-mRNA-splicing factor SYF2</fullName>
    </recommendedName>
</protein>
<keyword evidence="10" id="KW-1185">Reference proteome</keyword>
<accession>A0ABN9XNV3</accession>
<comment type="caution">
    <text evidence="9">The sequence shown here is derived from an EMBL/GenBank/DDBJ whole genome shotgun (WGS) entry which is preliminary data.</text>
</comment>
<keyword evidence="6 7" id="KW-0539">Nucleus</keyword>
<evidence type="ECO:0000313" key="9">
    <source>
        <dbReference type="EMBL" id="CAK0901499.1"/>
    </source>
</evidence>
<organism evidence="9 10">
    <name type="scientific">Prorocentrum cordatum</name>
    <dbReference type="NCBI Taxonomy" id="2364126"/>
    <lineage>
        <taxon>Eukaryota</taxon>
        <taxon>Sar</taxon>
        <taxon>Alveolata</taxon>
        <taxon>Dinophyceae</taxon>
        <taxon>Prorocentrales</taxon>
        <taxon>Prorocentraceae</taxon>
        <taxon>Prorocentrum</taxon>
    </lineage>
</organism>
<reference evidence="9" key="1">
    <citation type="submission" date="2023-10" db="EMBL/GenBank/DDBJ databases">
        <authorList>
            <person name="Chen Y."/>
            <person name="Shah S."/>
            <person name="Dougan E. K."/>
            <person name="Thang M."/>
            <person name="Chan C."/>
        </authorList>
    </citation>
    <scope>NUCLEOTIDE SEQUENCE [LARGE SCALE GENOMIC DNA]</scope>
</reference>
<evidence type="ECO:0000256" key="2">
    <source>
        <dbReference type="ARBA" id="ARBA00010028"/>
    </source>
</evidence>
<dbReference type="EMBL" id="CAUYUJ010020940">
    <property type="protein sequence ID" value="CAK0901499.1"/>
    <property type="molecule type" value="Genomic_DNA"/>
</dbReference>
<dbReference type="Pfam" id="PF08231">
    <property type="entry name" value="SYF2"/>
    <property type="match status" value="1"/>
</dbReference>
<name>A0ABN9XNV3_9DINO</name>
<keyword evidence="4 7" id="KW-0747">Spliceosome</keyword>
<keyword evidence="5 7" id="KW-0508">mRNA splicing</keyword>
<feature type="compositionally biased region" description="Basic and acidic residues" evidence="8">
    <location>
        <begin position="8"/>
        <end position="18"/>
    </location>
</feature>
<comment type="function">
    <text evidence="7">Involved in pre-mRNA splicing.</text>
</comment>
<feature type="region of interest" description="Disordered" evidence="8">
    <location>
        <begin position="1"/>
        <end position="40"/>
    </location>
</feature>
<sequence>ADPNYSRKKAEQSHKRSLEQATGDGGVGEGEKPGAVPKGKDYLLDTVETVEMKAAKKRKGNPDAFGWDVFNQDSLYRAHDKRLKHMEFDEKAYEEQQEKVDTSIFAGNGHGHVPSEAT</sequence>
<evidence type="ECO:0000256" key="8">
    <source>
        <dbReference type="SAM" id="MobiDB-lite"/>
    </source>
</evidence>
<evidence type="ECO:0000256" key="6">
    <source>
        <dbReference type="ARBA" id="ARBA00023242"/>
    </source>
</evidence>
<evidence type="ECO:0000313" key="10">
    <source>
        <dbReference type="Proteomes" id="UP001189429"/>
    </source>
</evidence>
<keyword evidence="3 7" id="KW-0507">mRNA processing</keyword>
<comment type="similarity">
    <text evidence="2 7">Belongs to the SYF2 family.</text>
</comment>
<proteinExistence type="inferred from homology"/>
<dbReference type="InterPro" id="IPR013260">
    <property type="entry name" value="mRNA_splic_SYF2"/>
</dbReference>
<feature type="non-terminal residue" evidence="9">
    <location>
        <position position="1"/>
    </location>
</feature>
<evidence type="ECO:0000256" key="7">
    <source>
        <dbReference type="RuleBase" id="RU367148"/>
    </source>
</evidence>
<gene>
    <name evidence="9" type="ORF">PCOR1329_LOCUS78423</name>
</gene>
<evidence type="ECO:0000256" key="4">
    <source>
        <dbReference type="ARBA" id="ARBA00022728"/>
    </source>
</evidence>
<comment type="subcellular location">
    <subcellularLocation>
        <location evidence="1 7">Nucleus</location>
    </subcellularLocation>
</comment>
<evidence type="ECO:0000256" key="5">
    <source>
        <dbReference type="ARBA" id="ARBA00023187"/>
    </source>
</evidence>
<evidence type="ECO:0000256" key="1">
    <source>
        <dbReference type="ARBA" id="ARBA00004123"/>
    </source>
</evidence>
<comment type="subunit">
    <text evidence="7">May be part of a spliceosome complex.</text>
</comment>